<feature type="compositionally biased region" description="Basic and acidic residues" evidence="1">
    <location>
        <begin position="340"/>
        <end position="354"/>
    </location>
</feature>
<feature type="compositionally biased region" description="Basic and acidic residues" evidence="1">
    <location>
        <begin position="81"/>
        <end position="94"/>
    </location>
</feature>
<feature type="compositionally biased region" description="Basic and acidic residues" evidence="1">
    <location>
        <begin position="402"/>
        <end position="417"/>
    </location>
</feature>
<feature type="region of interest" description="Disordered" evidence="1">
    <location>
        <begin position="1"/>
        <end position="179"/>
    </location>
</feature>
<feature type="compositionally biased region" description="Polar residues" evidence="1">
    <location>
        <begin position="472"/>
        <end position="482"/>
    </location>
</feature>
<feature type="compositionally biased region" description="Polar residues" evidence="1">
    <location>
        <begin position="616"/>
        <end position="625"/>
    </location>
</feature>
<feature type="compositionally biased region" description="Basic and acidic residues" evidence="1">
    <location>
        <begin position="31"/>
        <end position="40"/>
    </location>
</feature>
<feature type="region of interest" description="Disordered" evidence="1">
    <location>
        <begin position="192"/>
        <end position="213"/>
    </location>
</feature>
<dbReference type="RefSeq" id="XP_016215213.1">
    <property type="nucleotide sequence ID" value="XM_016357124.1"/>
</dbReference>
<dbReference type="OrthoDB" id="3946796at2759"/>
<feature type="compositionally biased region" description="Basic residues" evidence="1">
    <location>
        <begin position="64"/>
        <end position="80"/>
    </location>
</feature>
<sequence>MPRKTRAAAKAEEAVLVDTDAPQEVPLPPTPKHEREREPLRSITPNSVDSIDNDRAGAEEPTKGKPKKGKKAGVKKKGRKAKNEALEEEPKVVEESTQDSNEDTEQPPDSAVEVAEETPAPVELQVEEPVAKPVLDERPASSLGRSTRMTRRQQALAEAEKEVAEPKAIAGELVLSPPEPERVDEAMLSPVPTVADEPQPNGSLSPLLQELPDRTRPEPLSLVASNATSRRSSQVQDPIEAIDALEDEIDEVTKIIPALDSPTSPVKVKATAKAEQPKSVKPSCVATAKSAVARTAKPGATSQSAAVARNRSLAEPKRSTTTLSRSSSTKGRPTSVIMDSKNKDTTKDDAKEGDAPDYLAAKRRPISIHFPTPPPPPKSKKAPTTSNFVLPGEAIAAKLKAQRAERQKRGEEEAAKRREFKARPVPTIKPKPVEVKQTAASRARLGLEPEKDNASGLKRSATVTGATSSTSKRNSSVASKRSSVIGAPKPSTAATATTSTSTAQKRSSLVASKPVIGTKPRPTPVAPASHPAPRSVSASEAAAQRLKGKEVYNRDKVEKEARERAQREKDEAIKRARAEAAERGRQASREWAEKQKRIALEKKMKEQAASGGVSPIQASNPTAAA</sequence>
<dbReference type="InParanoid" id="A0A0D2B204"/>
<dbReference type="EMBL" id="KN847538">
    <property type="protein sequence ID" value="KIW05344.1"/>
    <property type="molecule type" value="Genomic_DNA"/>
</dbReference>
<dbReference type="GeneID" id="27311835"/>
<accession>A0A0D2B204</accession>
<protein>
    <submittedName>
        <fullName evidence="2">Uncharacterized protein</fullName>
    </submittedName>
</protein>
<dbReference type="Proteomes" id="UP000053259">
    <property type="component" value="Unassembled WGS sequence"/>
</dbReference>
<feature type="region of interest" description="Disordered" evidence="1">
    <location>
        <begin position="260"/>
        <end position="387"/>
    </location>
</feature>
<name>A0A0D2B204_9PEZI</name>
<feature type="compositionally biased region" description="Basic and acidic residues" evidence="1">
    <location>
        <begin position="547"/>
        <end position="606"/>
    </location>
</feature>
<evidence type="ECO:0000313" key="2">
    <source>
        <dbReference type="EMBL" id="KIW05344.1"/>
    </source>
</evidence>
<feature type="compositionally biased region" description="Low complexity" evidence="1">
    <location>
        <begin position="111"/>
        <end position="123"/>
    </location>
</feature>
<dbReference type="STRING" id="253628.A0A0D2B204"/>
<dbReference type="VEuPathDB" id="FungiDB:PV09_03862"/>
<feature type="compositionally biased region" description="Low complexity" evidence="1">
    <location>
        <begin position="491"/>
        <end position="503"/>
    </location>
</feature>
<feature type="compositionally biased region" description="Basic and acidic residues" evidence="1">
    <location>
        <begin position="52"/>
        <end position="63"/>
    </location>
</feature>
<dbReference type="HOGENOM" id="CLU_407102_0_0_1"/>
<proteinExistence type="predicted"/>
<feature type="compositionally biased region" description="Low complexity" evidence="1">
    <location>
        <begin position="319"/>
        <end position="329"/>
    </location>
</feature>
<reference evidence="2 3" key="1">
    <citation type="submission" date="2015-01" db="EMBL/GenBank/DDBJ databases">
        <title>The Genome Sequence of Ochroconis gallopava CBS43764.</title>
        <authorList>
            <consortium name="The Broad Institute Genomics Platform"/>
            <person name="Cuomo C."/>
            <person name="de Hoog S."/>
            <person name="Gorbushina A."/>
            <person name="Stielow B."/>
            <person name="Teixiera M."/>
            <person name="Abouelleil A."/>
            <person name="Chapman S.B."/>
            <person name="Priest M."/>
            <person name="Young S.K."/>
            <person name="Wortman J."/>
            <person name="Nusbaum C."/>
            <person name="Birren B."/>
        </authorList>
    </citation>
    <scope>NUCLEOTIDE SEQUENCE [LARGE SCALE GENOMIC DNA]</scope>
    <source>
        <strain evidence="2 3">CBS 43764</strain>
    </source>
</reference>
<keyword evidence="3" id="KW-1185">Reference proteome</keyword>
<feature type="compositionally biased region" description="Low complexity" evidence="1">
    <location>
        <begin position="460"/>
        <end position="471"/>
    </location>
</feature>
<dbReference type="AlphaFoldDB" id="A0A0D2B204"/>
<gene>
    <name evidence="2" type="ORF">PV09_03862</name>
</gene>
<evidence type="ECO:0000256" key="1">
    <source>
        <dbReference type="SAM" id="MobiDB-lite"/>
    </source>
</evidence>
<feature type="compositionally biased region" description="Acidic residues" evidence="1">
    <location>
        <begin position="96"/>
        <end position="106"/>
    </location>
</feature>
<organism evidence="2 3">
    <name type="scientific">Verruconis gallopava</name>
    <dbReference type="NCBI Taxonomy" id="253628"/>
    <lineage>
        <taxon>Eukaryota</taxon>
        <taxon>Fungi</taxon>
        <taxon>Dikarya</taxon>
        <taxon>Ascomycota</taxon>
        <taxon>Pezizomycotina</taxon>
        <taxon>Dothideomycetes</taxon>
        <taxon>Pleosporomycetidae</taxon>
        <taxon>Venturiales</taxon>
        <taxon>Sympoventuriaceae</taxon>
        <taxon>Verruconis</taxon>
    </lineage>
</organism>
<evidence type="ECO:0000313" key="3">
    <source>
        <dbReference type="Proteomes" id="UP000053259"/>
    </source>
</evidence>
<feature type="region of interest" description="Disordered" evidence="1">
    <location>
        <begin position="401"/>
        <end position="625"/>
    </location>
</feature>